<protein>
    <submittedName>
        <fullName evidence="2">Membrane protein</fullName>
    </submittedName>
</protein>
<sequence>MIFDRSSFDFGERCIWTNQSADRVQTIDFVEKTVNWRVTFMRGIRPDPANRCSVALPIDETWSVDQKFAKRIVARKILMFAVPALVGGIALAAFAIATDDSPRGTVGPLVPLSLALVVPGIIGTIAGLAWPHLEETSGAKFVVPVEAVTDQFVCVGDAHPQFRESLPLWDRPSIHPNHTTFIAAMIKGAPIFLLLAAFAGLLIYFGFGPKTR</sequence>
<organism evidence="2 3">
    <name type="scientific">Rhodopirellula europaea SH398</name>
    <dbReference type="NCBI Taxonomy" id="1263868"/>
    <lineage>
        <taxon>Bacteria</taxon>
        <taxon>Pseudomonadati</taxon>
        <taxon>Planctomycetota</taxon>
        <taxon>Planctomycetia</taxon>
        <taxon>Pirellulales</taxon>
        <taxon>Pirellulaceae</taxon>
        <taxon>Rhodopirellula</taxon>
    </lineage>
</organism>
<evidence type="ECO:0000256" key="1">
    <source>
        <dbReference type="SAM" id="Phobius"/>
    </source>
</evidence>
<keyword evidence="1" id="KW-1133">Transmembrane helix</keyword>
<feature type="transmembrane region" description="Helical" evidence="1">
    <location>
        <begin position="181"/>
        <end position="207"/>
    </location>
</feature>
<dbReference type="EMBL" id="ANOF01000183">
    <property type="protein sequence ID" value="EMI23840.1"/>
    <property type="molecule type" value="Genomic_DNA"/>
</dbReference>
<feature type="transmembrane region" description="Helical" evidence="1">
    <location>
        <begin position="77"/>
        <end position="97"/>
    </location>
</feature>
<dbReference type="PATRIC" id="fig|1263868.3.peg.6049"/>
<evidence type="ECO:0000313" key="2">
    <source>
        <dbReference type="EMBL" id="EMI23840.1"/>
    </source>
</evidence>
<name>M5RX23_9BACT</name>
<comment type="caution">
    <text evidence="2">The sequence shown here is derived from an EMBL/GenBank/DDBJ whole genome shotgun (WGS) entry which is preliminary data.</text>
</comment>
<evidence type="ECO:0000313" key="3">
    <source>
        <dbReference type="Proteomes" id="UP000011996"/>
    </source>
</evidence>
<proteinExistence type="predicted"/>
<reference evidence="2 3" key="1">
    <citation type="journal article" date="2013" name="Mar. Genomics">
        <title>Expression of sulfatases in Rhodopirellula baltica and the diversity of sulfatases in the genus Rhodopirellula.</title>
        <authorList>
            <person name="Wegner C.E."/>
            <person name="Richter-Heitmann T."/>
            <person name="Klindworth A."/>
            <person name="Klockow C."/>
            <person name="Richter M."/>
            <person name="Achstetter T."/>
            <person name="Glockner F.O."/>
            <person name="Harder J."/>
        </authorList>
    </citation>
    <scope>NUCLEOTIDE SEQUENCE [LARGE SCALE GENOMIC DNA]</scope>
    <source>
        <strain evidence="2 3">SH398</strain>
    </source>
</reference>
<accession>M5RX23</accession>
<keyword evidence="1" id="KW-0472">Membrane</keyword>
<dbReference type="Proteomes" id="UP000011996">
    <property type="component" value="Unassembled WGS sequence"/>
</dbReference>
<keyword evidence="1" id="KW-0812">Transmembrane</keyword>
<feature type="transmembrane region" description="Helical" evidence="1">
    <location>
        <begin position="109"/>
        <end position="130"/>
    </location>
</feature>
<gene>
    <name evidence="2" type="ORF">RESH_05577</name>
</gene>
<dbReference type="AlphaFoldDB" id="M5RX23"/>